<organism evidence="2">
    <name type="scientific">Caudovirales sp. ctikv1</name>
    <dbReference type="NCBI Taxonomy" id="2826781"/>
    <lineage>
        <taxon>Viruses</taxon>
        <taxon>Duplodnaviria</taxon>
        <taxon>Heunggongvirae</taxon>
        <taxon>Uroviricota</taxon>
        <taxon>Caudoviricetes</taxon>
    </lineage>
</organism>
<dbReference type="NCBIfam" id="TIGR01539">
    <property type="entry name" value="portal_lambda"/>
    <property type="match status" value="1"/>
</dbReference>
<accession>A0A8S5N3G8</accession>
<dbReference type="Pfam" id="PF05136">
    <property type="entry name" value="Phage_portal_2"/>
    <property type="match status" value="1"/>
</dbReference>
<sequence length="535" mass="59002">MARKNKKFSAKIGTPMAKNSGYSEGGASHNNKSLKGYNPRKLGYKADIGANLSTLRDRSADLAINTPVGTAAINTSTTHTVGAGLNVFPRPKFQILGISAEEARAWARKVRAEFDLWAESKDCDIYRKNNLYDMQSIAYQGYLTDGDSFAVFRRKPTTPDMPYTLRLQLIEGNRVSNPLTSSTYVTGDPTGVEALNPDNGNRILNGVEIDTDGAIVAYWVSNQVPGEPITTMLTTWARVEAYGKRTSIPNVLQISNDTRPEQYRGVPYLAPVIETLKQVYRYTNAELTSAIIKSYFALFFTEAVTNSGSLNDMLADNGVDDPTEPVVDVSEYNLGPGTLNALPKGVDVKSVDASNAQSTFEVFSTQLIKQVGAALNQPYEVLMKNFNSSYSASRAAMLQAWEEYKLRRKWFARDFCQPIYEVWLMEAVANGRIEAPGFFDDPLIRKAWCNADWFGPTMSILDPVKDMNGSTLRVQNGVSTREREAAEMTGTDLEENIAQLAFEKQLMEKYGMGLADAVNPSVGSESKAKGGEEDE</sequence>
<feature type="region of interest" description="Disordered" evidence="1">
    <location>
        <begin position="1"/>
        <end position="34"/>
    </location>
</feature>
<reference evidence="2" key="1">
    <citation type="journal article" date="2021" name="Proc. Natl. Acad. Sci. U.S.A.">
        <title>A Catalog of Tens of Thousands of Viruses from Human Metagenomes Reveals Hidden Associations with Chronic Diseases.</title>
        <authorList>
            <person name="Tisza M.J."/>
            <person name="Buck C.B."/>
        </authorList>
    </citation>
    <scope>NUCLEOTIDE SEQUENCE</scope>
    <source>
        <strain evidence="2">Ctikv1</strain>
    </source>
</reference>
<evidence type="ECO:0000313" key="2">
    <source>
        <dbReference type="EMBL" id="DAD88683.1"/>
    </source>
</evidence>
<dbReference type="EMBL" id="BK015046">
    <property type="protein sequence ID" value="DAD88683.1"/>
    <property type="molecule type" value="Genomic_DNA"/>
</dbReference>
<protein>
    <submittedName>
        <fullName evidence="2">Portal protein</fullName>
    </submittedName>
</protein>
<name>A0A8S5N3G8_9CAUD</name>
<dbReference type="GO" id="GO:0019068">
    <property type="term" value="P:virion assembly"/>
    <property type="evidence" value="ECO:0007669"/>
    <property type="project" value="InterPro"/>
</dbReference>
<dbReference type="InterPro" id="IPR006429">
    <property type="entry name" value="Phage_lambda_portal"/>
</dbReference>
<evidence type="ECO:0000256" key="1">
    <source>
        <dbReference type="SAM" id="MobiDB-lite"/>
    </source>
</evidence>
<proteinExistence type="predicted"/>
<dbReference type="GO" id="GO:0005198">
    <property type="term" value="F:structural molecule activity"/>
    <property type="evidence" value="ECO:0007669"/>
    <property type="project" value="InterPro"/>
</dbReference>